<proteinExistence type="predicted"/>
<dbReference type="SUPFAM" id="SSF69118">
    <property type="entry name" value="AhpD-like"/>
    <property type="match status" value="1"/>
</dbReference>
<protein>
    <submittedName>
        <fullName evidence="3">4-carboxymuconolactone decarboxylase</fullName>
    </submittedName>
</protein>
<dbReference type="EMBL" id="SGXM01000013">
    <property type="protein sequence ID" value="RZT29061.1"/>
    <property type="molecule type" value="Genomic_DNA"/>
</dbReference>
<name>A0A4Q7R874_9BURK</name>
<feature type="domain" description="Carboxymuconolactone decarboxylase-like" evidence="2">
    <location>
        <begin position="166"/>
        <end position="249"/>
    </location>
</feature>
<dbReference type="Proteomes" id="UP000291078">
    <property type="component" value="Unassembled WGS sequence"/>
</dbReference>
<dbReference type="GO" id="GO:0051920">
    <property type="term" value="F:peroxiredoxin activity"/>
    <property type="evidence" value="ECO:0007669"/>
    <property type="project" value="InterPro"/>
</dbReference>
<dbReference type="Gene3D" id="1.20.1290.10">
    <property type="entry name" value="AhpD-like"/>
    <property type="match status" value="1"/>
</dbReference>
<gene>
    <name evidence="3" type="ORF">EV147_5022</name>
</gene>
<dbReference type="InterPro" id="IPR003779">
    <property type="entry name" value="CMD-like"/>
</dbReference>
<organism evidence="3 4">
    <name type="scientific">Cupriavidus agavae</name>
    <dbReference type="NCBI Taxonomy" id="1001822"/>
    <lineage>
        <taxon>Bacteria</taxon>
        <taxon>Pseudomonadati</taxon>
        <taxon>Pseudomonadota</taxon>
        <taxon>Betaproteobacteria</taxon>
        <taxon>Burkholderiales</taxon>
        <taxon>Burkholderiaceae</taxon>
        <taxon>Cupriavidus</taxon>
    </lineage>
</organism>
<dbReference type="RefSeq" id="WP_130393912.1">
    <property type="nucleotide sequence ID" value="NZ_SGXM01000013.1"/>
</dbReference>
<accession>A0A4Q7R874</accession>
<evidence type="ECO:0000259" key="2">
    <source>
        <dbReference type="Pfam" id="PF02627"/>
    </source>
</evidence>
<keyword evidence="1" id="KW-0732">Signal</keyword>
<evidence type="ECO:0000256" key="1">
    <source>
        <dbReference type="SAM" id="SignalP"/>
    </source>
</evidence>
<feature type="signal peptide" evidence="1">
    <location>
        <begin position="1"/>
        <end position="21"/>
    </location>
</feature>
<dbReference type="AlphaFoldDB" id="A0A4Q7R874"/>
<feature type="chain" id="PRO_5020579205" evidence="1">
    <location>
        <begin position="22"/>
        <end position="256"/>
    </location>
</feature>
<dbReference type="PANTHER" id="PTHR33570">
    <property type="entry name" value="4-CARBOXYMUCONOLACTONE DECARBOXYLASE FAMILY PROTEIN"/>
    <property type="match status" value="1"/>
</dbReference>
<dbReference type="OrthoDB" id="9802489at2"/>
<dbReference type="InterPro" id="IPR029032">
    <property type="entry name" value="AhpD-like"/>
</dbReference>
<dbReference type="Pfam" id="PF02627">
    <property type="entry name" value="CMD"/>
    <property type="match status" value="2"/>
</dbReference>
<evidence type="ECO:0000313" key="3">
    <source>
        <dbReference type="EMBL" id="RZT29061.1"/>
    </source>
</evidence>
<sequence>MKLLPPLMAALLAAPSPQAGAQSTVPDTPAARQAKETAPQLFAYTQDVLFGDVWKRKELSPRDRSLVTMSSLLANGQSAQMTSHINLALDNGVTPREIVGLVTHLAFYTGWPNGMSVVGIAREVFNKRGISSDQYRPASDELVPVDAAAEAKRAAAVAATVTPIAPELARYTDDVLFADLWRRPDLAPRDRSLVTMAALVARGQLDQVPFHLNRAMDNGLTQTQAAEVVTHLAFYAGWPRAMSALPVLQTVFAQRK</sequence>
<reference evidence="3 4" key="1">
    <citation type="journal article" date="2015" name="Stand. Genomic Sci.">
        <title>Genomic Encyclopedia of Bacterial and Archaeal Type Strains, Phase III: the genomes of soil and plant-associated and newly described type strains.</title>
        <authorList>
            <person name="Whitman W.B."/>
            <person name="Woyke T."/>
            <person name="Klenk H.P."/>
            <person name="Zhou Y."/>
            <person name="Lilburn T.G."/>
            <person name="Beck B.J."/>
            <person name="De Vos P."/>
            <person name="Vandamme P."/>
            <person name="Eisen J.A."/>
            <person name="Garrity G."/>
            <person name="Hugenholtz P."/>
            <person name="Kyrpides N.C."/>
        </authorList>
    </citation>
    <scope>NUCLEOTIDE SEQUENCE [LARGE SCALE GENOMIC DNA]</scope>
    <source>
        <strain evidence="3 4">ASC-9842</strain>
    </source>
</reference>
<feature type="domain" description="Carboxymuconolactone decarboxylase-like" evidence="2">
    <location>
        <begin position="39"/>
        <end position="123"/>
    </location>
</feature>
<evidence type="ECO:0000313" key="4">
    <source>
        <dbReference type="Proteomes" id="UP000291078"/>
    </source>
</evidence>
<keyword evidence="4" id="KW-1185">Reference proteome</keyword>
<dbReference type="PANTHER" id="PTHR33570:SF9">
    <property type="entry name" value="BLL4600 PROTEIN"/>
    <property type="match status" value="1"/>
</dbReference>
<comment type="caution">
    <text evidence="3">The sequence shown here is derived from an EMBL/GenBank/DDBJ whole genome shotgun (WGS) entry which is preliminary data.</text>
</comment>
<dbReference type="InterPro" id="IPR052512">
    <property type="entry name" value="4CMD/NDH-1_regulator"/>
</dbReference>